<organism evidence="2 3">
    <name type="scientific">Allacma fusca</name>
    <dbReference type="NCBI Taxonomy" id="39272"/>
    <lineage>
        <taxon>Eukaryota</taxon>
        <taxon>Metazoa</taxon>
        <taxon>Ecdysozoa</taxon>
        <taxon>Arthropoda</taxon>
        <taxon>Hexapoda</taxon>
        <taxon>Collembola</taxon>
        <taxon>Symphypleona</taxon>
        <taxon>Sminthuridae</taxon>
        <taxon>Allacma</taxon>
    </lineage>
</organism>
<proteinExistence type="predicted"/>
<gene>
    <name evidence="2" type="ORF">AFUS01_LOCUS36935</name>
</gene>
<keyword evidence="1" id="KW-0472">Membrane</keyword>
<feature type="transmembrane region" description="Helical" evidence="1">
    <location>
        <begin position="468"/>
        <end position="486"/>
    </location>
</feature>
<name>A0A8J2L3B3_9HEXA</name>
<keyword evidence="3" id="KW-1185">Reference proteome</keyword>
<evidence type="ECO:0000256" key="1">
    <source>
        <dbReference type="SAM" id="Phobius"/>
    </source>
</evidence>
<protein>
    <submittedName>
        <fullName evidence="2">Uncharacterized protein</fullName>
    </submittedName>
</protein>
<comment type="caution">
    <text evidence="2">The sequence shown here is derived from an EMBL/GenBank/DDBJ whole genome shotgun (WGS) entry which is preliminary data.</text>
</comment>
<reference evidence="2" key="1">
    <citation type="submission" date="2021-06" db="EMBL/GenBank/DDBJ databases">
        <authorList>
            <person name="Hodson N. C."/>
            <person name="Mongue J. A."/>
            <person name="Jaron S. K."/>
        </authorList>
    </citation>
    <scope>NUCLEOTIDE SEQUENCE</scope>
</reference>
<evidence type="ECO:0000313" key="3">
    <source>
        <dbReference type="Proteomes" id="UP000708208"/>
    </source>
</evidence>
<keyword evidence="1" id="KW-1133">Transmembrane helix</keyword>
<evidence type="ECO:0000313" key="2">
    <source>
        <dbReference type="EMBL" id="CAG7826906.1"/>
    </source>
</evidence>
<dbReference type="AlphaFoldDB" id="A0A8J2L3B3"/>
<keyword evidence="1" id="KW-0812">Transmembrane</keyword>
<accession>A0A8J2L3B3</accession>
<dbReference type="Proteomes" id="UP000708208">
    <property type="component" value="Unassembled WGS sequence"/>
</dbReference>
<sequence length="491" mass="56311">MGEITERENPWVTERLKRFNELVTGARENDPRNAIFLVGNQKFVLNIILLRLSSLQFCSLLEKNLIQSHSPEDSIDAPEQSDFTKISFPKLNNVHEKRVSNSIYKITDIAPKQFQCITQYLFGLYTWTFTEMKEACFQIEAANRYELKGLNADLFKKLAKLVISGEATFDDDIACNAWILFKILDDNGVLANSAREYILKWGVQNLKKLKPKLIIPENMRCVMQTLIPAIRFPNMRESEFRNYVLPMELLSVKETEALLNDWKDFGSVGDNKPGHKFCALPRKYLGGKQDGSLSSGNIGAAKFKLEKTEAQAFIIKYELENLKYNYILRIYQLRREASEQTNALLNNVKEELSNVALERKLLPDVNILKTEVANLGLKILQQELEVNEIEVGTKIQDKKILKLHCNVGHTTKALQYSVGCQQFSNKYLRPPLQEGSAAILMKVSSLILPVDEYICRIVLSKLHFHRHIWPSKLCVYVYVAITYVIFGSYGR</sequence>
<dbReference type="EMBL" id="CAJVCH010541569">
    <property type="protein sequence ID" value="CAG7826906.1"/>
    <property type="molecule type" value="Genomic_DNA"/>
</dbReference>